<protein>
    <submittedName>
        <fullName evidence="1">Uncharacterized protein</fullName>
    </submittedName>
</protein>
<keyword evidence="2" id="KW-1185">Reference proteome</keyword>
<name>B0PAX2_9FIRM</name>
<dbReference type="AlphaFoldDB" id="B0PAX2"/>
<comment type="caution">
    <text evidence="1">The sequence shown here is derived from an EMBL/GenBank/DDBJ whole genome shotgun (WGS) entry which is preliminary data.</text>
</comment>
<dbReference type="Proteomes" id="UP000003803">
    <property type="component" value="Unassembled WGS sequence"/>
</dbReference>
<reference evidence="1" key="2">
    <citation type="submission" date="2013-09" db="EMBL/GenBank/DDBJ databases">
        <title>Draft genome sequence of Anaerotruncus colihominis(DSM 17241).</title>
        <authorList>
            <person name="Sudarsanam P."/>
            <person name="Ley R."/>
            <person name="Guruge J."/>
            <person name="Turnbaugh P.J."/>
            <person name="Mahowald M."/>
            <person name="Liep D."/>
            <person name="Gordon J."/>
        </authorList>
    </citation>
    <scope>NUCLEOTIDE SEQUENCE</scope>
    <source>
        <strain evidence="1">DSM 17241</strain>
    </source>
</reference>
<evidence type="ECO:0000313" key="2">
    <source>
        <dbReference type="Proteomes" id="UP000003803"/>
    </source>
</evidence>
<organism evidence="1 2">
    <name type="scientific">Anaerotruncus colihominis DSM 17241</name>
    <dbReference type="NCBI Taxonomy" id="445972"/>
    <lineage>
        <taxon>Bacteria</taxon>
        <taxon>Bacillati</taxon>
        <taxon>Bacillota</taxon>
        <taxon>Clostridia</taxon>
        <taxon>Eubacteriales</taxon>
        <taxon>Oscillospiraceae</taxon>
        <taxon>Anaerotruncus</taxon>
    </lineage>
</organism>
<dbReference type="HOGENOM" id="CLU_3076122_0_0_9"/>
<reference evidence="1" key="1">
    <citation type="submission" date="2007-11" db="EMBL/GenBank/DDBJ databases">
        <authorList>
            <person name="Fulton L."/>
            <person name="Clifton S."/>
            <person name="Fulton B."/>
            <person name="Xu J."/>
            <person name="Minx P."/>
            <person name="Pepin K.H."/>
            <person name="Johnson M."/>
            <person name="Thiruvilangam P."/>
            <person name="Bhonagiri V."/>
            <person name="Nash W.E."/>
            <person name="Mardis E.R."/>
            <person name="Wilson R.K."/>
        </authorList>
    </citation>
    <scope>NUCLEOTIDE SEQUENCE [LARGE SCALE GENOMIC DNA]</scope>
    <source>
        <strain evidence="1">DSM 17241</strain>
    </source>
</reference>
<sequence length="52" mass="6059">MTGGFRDWKKWKQQDGSQQVRGALLFTVMSRLALQTMKRNALHAQGRRTVRL</sequence>
<dbReference type="EMBL" id="ABGD02000014">
    <property type="protein sequence ID" value="EDS11302.1"/>
    <property type="molecule type" value="Genomic_DNA"/>
</dbReference>
<gene>
    <name evidence="1" type="ORF">ANACOL_01923</name>
</gene>
<accession>B0PAX2</accession>
<evidence type="ECO:0000313" key="1">
    <source>
        <dbReference type="EMBL" id="EDS11302.1"/>
    </source>
</evidence>
<proteinExistence type="predicted"/>